<keyword evidence="2" id="KW-1185">Reference proteome</keyword>
<evidence type="ECO:0000313" key="1">
    <source>
        <dbReference type="EMBL" id="RAK22233.1"/>
    </source>
</evidence>
<dbReference type="Pfam" id="PF03745">
    <property type="entry name" value="DUF309"/>
    <property type="match status" value="1"/>
</dbReference>
<dbReference type="Gene3D" id="1.10.3450.10">
    <property type="entry name" value="TTHA0068-like"/>
    <property type="match status" value="1"/>
</dbReference>
<gene>
    <name evidence="1" type="ORF">B0I26_102223</name>
</gene>
<dbReference type="SUPFAM" id="SSF140663">
    <property type="entry name" value="TTHA0068-like"/>
    <property type="match status" value="1"/>
</dbReference>
<dbReference type="InterPro" id="IPR005500">
    <property type="entry name" value="DUF309"/>
</dbReference>
<sequence>MYPKAYVDFLLHFHTDRDYFECHEILEEYWKKEPPENRQQVWVALIQIAVALYHHRRQNWKGAERMMKKALLLAYKEQEAIEKLGMDFPKLVQQLEKRSKDIEHRLPYASMNLPIKDATLFEMCQNLCKQLQLQWGKESDLSNEYLLHKHKLRDRTDVIEERERRKKLREKKKEADQ</sequence>
<dbReference type="InterPro" id="IPR023203">
    <property type="entry name" value="TTHA0068_sf"/>
</dbReference>
<dbReference type="AlphaFoldDB" id="A0A327YMS2"/>
<dbReference type="PANTHER" id="PTHR34796">
    <property type="entry name" value="EXPRESSED PROTEIN"/>
    <property type="match status" value="1"/>
</dbReference>
<name>A0A327YMS2_9BACL</name>
<evidence type="ECO:0008006" key="3">
    <source>
        <dbReference type="Google" id="ProtNLM"/>
    </source>
</evidence>
<protein>
    <recommendedName>
        <fullName evidence="3">DUF309 domain-containing protein</fullName>
    </recommendedName>
</protein>
<comment type="caution">
    <text evidence="1">The sequence shown here is derived from an EMBL/GenBank/DDBJ whole genome shotgun (WGS) entry which is preliminary data.</text>
</comment>
<evidence type="ECO:0000313" key="2">
    <source>
        <dbReference type="Proteomes" id="UP000248555"/>
    </source>
</evidence>
<dbReference type="RefSeq" id="WP_111644088.1">
    <property type="nucleotide sequence ID" value="NZ_QLMH01000002.1"/>
</dbReference>
<dbReference type="Proteomes" id="UP000248555">
    <property type="component" value="Unassembled WGS sequence"/>
</dbReference>
<dbReference type="EMBL" id="QLMH01000002">
    <property type="protein sequence ID" value="RAK22233.1"/>
    <property type="molecule type" value="Genomic_DNA"/>
</dbReference>
<dbReference type="OrthoDB" id="165483at2"/>
<accession>A0A327YMS2</accession>
<reference evidence="1 2" key="1">
    <citation type="submission" date="2018-06" db="EMBL/GenBank/DDBJ databases">
        <title>Genomic Encyclopedia of Type Strains, Phase III (KMG-III): the genomes of soil and plant-associated and newly described type strains.</title>
        <authorList>
            <person name="Whitman W."/>
        </authorList>
    </citation>
    <scope>NUCLEOTIDE SEQUENCE [LARGE SCALE GENOMIC DNA]</scope>
    <source>
        <strain evidence="1 2">CGMCC 1.8979</strain>
    </source>
</reference>
<proteinExistence type="predicted"/>
<organism evidence="1 2">
    <name type="scientific">Paranoxybacillus vitaminiphilus</name>
    <dbReference type="NCBI Taxonomy" id="581036"/>
    <lineage>
        <taxon>Bacteria</taxon>
        <taxon>Bacillati</taxon>
        <taxon>Bacillota</taxon>
        <taxon>Bacilli</taxon>
        <taxon>Bacillales</taxon>
        <taxon>Anoxybacillaceae</taxon>
        <taxon>Paranoxybacillus</taxon>
    </lineage>
</organism>
<dbReference type="PANTHER" id="PTHR34796:SF1">
    <property type="entry name" value="EXPRESSED PROTEIN"/>
    <property type="match status" value="1"/>
</dbReference>